<protein>
    <submittedName>
        <fullName evidence="1">Uncharacterized protein</fullName>
    </submittedName>
</protein>
<name>X1NUS2_9ZZZZ</name>
<accession>X1NUS2</accession>
<feature type="non-terminal residue" evidence="1">
    <location>
        <position position="271"/>
    </location>
</feature>
<dbReference type="SUPFAM" id="SSF49785">
    <property type="entry name" value="Galactose-binding domain-like"/>
    <property type="match status" value="1"/>
</dbReference>
<gene>
    <name evidence="1" type="ORF">S06H3_36411</name>
</gene>
<feature type="non-terminal residue" evidence="1">
    <location>
        <position position="1"/>
    </location>
</feature>
<dbReference type="Gene3D" id="2.60.120.260">
    <property type="entry name" value="Galactose-binding domain-like"/>
    <property type="match status" value="1"/>
</dbReference>
<dbReference type="InterPro" id="IPR008979">
    <property type="entry name" value="Galactose-bd-like_sf"/>
</dbReference>
<comment type="caution">
    <text evidence="1">The sequence shown here is derived from an EMBL/GenBank/DDBJ whole genome shotgun (WGS) entry which is preliminary data.</text>
</comment>
<evidence type="ECO:0000313" key="1">
    <source>
        <dbReference type="EMBL" id="GAI30510.1"/>
    </source>
</evidence>
<organism evidence="1">
    <name type="scientific">marine sediment metagenome</name>
    <dbReference type="NCBI Taxonomy" id="412755"/>
    <lineage>
        <taxon>unclassified sequences</taxon>
        <taxon>metagenomes</taxon>
        <taxon>ecological metagenomes</taxon>
    </lineage>
</organism>
<proteinExistence type="predicted"/>
<sequence>KSLELLLKTKETNQGSFRKQVEELLRKLKTEKQQKGLKTEEEAQETAKIEKATSNVALGKPVSVATNGAEDSLSYAGKSPSDITDGSLDYRPASTAVEDGCIGWSNSDYNETMVIIITIDLQETYNITKIRYNPGNCQRAETWNADIMESLFERTPTNPGSPHRGAWTEQTGSMTASKVTIKLEKTRRSYATNWLFIGEIEVWGTEVEGKEIEAEKQYDFEEKRYGGMLLRLEADFDKLRLGISPREAITQNINSIKNRLKAYDDPNAKNI</sequence>
<reference evidence="1" key="1">
    <citation type="journal article" date="2014" name="Front. Microbiol.">
        <title>High frequency of phylogenetically diverse reductive dehalogenase-homologous genes in deep subseafloor sedimentary metagenomes.</title>
        <authorList>
            <person name="Kawai M."/>
            <person name="Futagami T."/>
            <person name="Toyoda A."/>
            <person name="Takaki Y."/>
            <person name="Nishi S."/>
            <person name="Hori S."/>
            <person name="Arai W."/>
            <person name="Tsubouchi T."/>
            <person name="Morono Y."/>
            <person name="Uchiyama I."/>
            <person name="Ito T."/>
            <person name="Fujiyama A."/>
            <person name="Inagaki F."/>
            <person name="Takami H."/>
        </authorList>
    </citation>
    <scope>NUCLEOTIDE SEQUENCE</scope>
    <source>
        <strain evidence="1">Expedition CK06-06</strain>
    </source>
</reference>
<dbReference type="AlphaFoldDB" id="X1NUS2"/>
<dbReference type="EMBL" id="BARV01022052">
    <property type="protein sequence ID" value="GAI30510.1"/>
    <property type="molecule type" value="Genomic_DNA"/>
</dbReference>